<gene>
    <name evidence="1" type="ORF">FSC09_04935</name>
</gene>
<dbReference type="AlphaFoldDB" id="A0A6C0Y0T1"/>
<organism evidence="1 2">
    <name type="scientific">Acinetobacter indicus</name>
    <dbReference type="NCBI Taxonomy" id="756892"/>
    <lineage>
        <taxon>Bacteria</taxon>
        <taxon>Pseudomonadati</taxon>
        <taxon>Pseudomonadota</taxon>
        <taxon>Gammaproteobacteria</taxon>
        <taxon>Moraxellales</taxon>
        <taxon>Moraxellaceae</taxon>
        <taxon>Acinetobacter</taxon>
    </lineage>
</organism>
<evidence type="ECO:0000313" key="2">
    <source>
        <dbReference type="Proteomes" id="UP000503440"/>
    </source>
</evidence>
<protein>
    <submittedName>
        <fullName evidence="1">Uncharacterized protein</fullName>
    </submittedName>
</protein>
<dbReference type="EMBL" id="CP044455">
    <property type="protein sequence ID" value="QIC69791.1"/>
    <property type="molecule type" value="Genomic_DNA"/>
</dbReference>
<sequence>MDIVSAQKELKEHCDQIDILLSLSRSMMTAKEMVDIDAKLKRHRERARNIRINLYEAQPQKTRSNQKTAMHSVR</sequence>
<dbReference type="RefSeq" id="WP_163145626.1">
    <property type="nucleotide sequence ID" value="NZ_CP044455.1"/>
</dbReference>
<dbReference type="Proteomes" id="UP000503440">
    <property type="component" value="Chromosome"/>
</dbReference>
<accession>A0A6C0Y0T1</accession>
<proteinExistence type="predicted"/>
<name>A0A6C0Y0T1_9GAMM</name>
<reference evidence="1 2" key="1">
    <citation type="submission" date="2019-09" db="EMBL/GenBank/DDBJ databases">
        <title>Non-baumannii Acinetobacter spp. carrying blaNDM-1 isolated in China.</title>
        <authorList>
            <person name="Cui C."/>
            <person name="Chen C."/>
            <person name="Sun J."/>
            <person name="Liu Y."/>
        </authorList>
    </citation>
    <scope>NUCLEOTIDE SEQUENCE [LARGE SCALE GENOMIC DNA]</scope>
    <source>
        <strain evidence="1 2">B18</strain>
    </source>
</reference>
<evidence type="ECO:0000313" key="1">
    <source>
        <dbReference type="EMBL" id="QIC69791.1"/>
    </source>
</evidence>